<dbReference type="PANTHER" id="PTHR43477">
    <property type="entry name" value="DIHYDROANTICAPSIN 7-DEHYDROGENASE"/>
    <property type="match status" value="1"/>
</dbReference>
<evidence type="ECO:0000256" key="1">
    <source>
        <dbReference type="ARBA" id="ARBA00006484"/>
    </source>
</evidence>
<dbReference type="Gene3D" id="3.40.50.720">
    <property type="entry name" value="NAD(P)-binding Rossmann-like Domain"/>
    <property type="match status" value="1"/>
</dbReference>
<keyword evidence="5" id="KW-1185">Reference proteome</keyword>
<dbReference type="OrthoDB" id="9787298at2"/>
<evidence type="ECO:0000256" key="3">
    <source>
        <dbReference type="ARBA" id="ARBA00023027"/>
    </source>
</evidence>
<dbReference type="PANTHER" id="PTHR43477:SF4">
    <property type="entry name" value="DEHYDROGENASE_REDUCTASE SDR FAMILY MEMBER 6"/>
    <property type="match status" value="1"/>
</dbReference>
<dbReference type="GO" id="GO:0016491">
    <property type="term" value="F:oxidoreductase activity"/>
    <property type="evidence" value="ECO:0007669"/>
    <property type="project" value="UniProtKB-KW"/>
</dbReference>
<evidence type="ECO:0000256" key="2">
    <source>
        <dbReference type="ARBA" id="ARBA00023002"/>
    </source>
</evidence>
<protein>
    <submittedName>
        <fullName evidence="4">Dehydrogenase</fullName>
    </submittedName>
</protein>
<dbReference type="InterPro" id="IPR036291">
    <property type="entry name" value="NAD(P)-bd_dom_sf"/>
</dbReference>
<dbReference type="PRINTS" id="PR00080">
    <property type="entry name" value="SDRFAMILY"/>
</dbReference>
<dbReference type="PRINTS" id="PR00081">
    <property type="entry name" value="GDHRDH"/>
</dbReference>
<dbReference type="RefSeq" id="WP_103073860.1">
    <property type="nucleotide sequence ID" value="NZ_NPZB01000001.1"/>
</dbReference>
<sequence>MRLKGKRALVTAAGQGIGRATALAFVREGAQVIAADINEEALAALAAEAGPALTPLHLDVTNLAAIAELGRHHDTAGSALDVLYNGAGFVHSGSILDATEQEWNFAWKLNVDAMFHLIRALLPGMLARGSGAIINVASVASSIKGVPNRFIYGTTKAAVIGLTKAVAADFVGRGIRCNAICPGTVESPSLQQRIAEQAQTQGNTNDAVHAAFVARQPMGRLGTPEEIAALAVHLASDESAFTTGTTHVIDGGWIN</sequence>
<reference evidence="4 5" key="1">
    <citation type="submission" date="2017-08" db="EMBL/GenBank/DDBJ databases">
        <title>Lysobacter sylvestris genome.</title>
        <authorList>
            <person name="Zhang D.-C."/>
            <person name="Albuquerque L."/>
            <person name="Franca L."/>
            <person name="Froufe H.J.C."/>
            <person name="Barroso C."/>
            <person name="Egas C."/>
            <person name="Da Costa M."/>
            <person name="Margesin R."/>
        </authorList>
    </citation>
    <scope>NUCLEOTIDE SEQUENCE [LARGE SCALE GENOMIC DNA]</scope>
    <source>
        <strain evidence="4 5">AM20-91</strain>
    </source>
</reference>
<keyword evidence="2" id="KW-0560">Oxidoreductase</keyword>
<proteinExistence type="inferred from homology"/>
<name>A0A2K1Q0Z4_9GAMM</name>
<dbReference type="InterPro" id="IPR051122">
    <property type="entry name" value="SDR_DHRS6-like"/>
</dbReference>
<dbReference type="SUPFAM" id="SSF51735">
    <property type="entry name" value="NAD(P)-binding Rossmann-fold domains"/>
    <property type="match status" value="1"/>
</dbReference>
<dbReference type="EMBL" id="NPZB01000001">
    <property type="protein sequence ID" value="PNS08715.1"/>
    <property type="molecule type" value="Genomic_DNA"/>
</dbReference>
<dbReference type="AlphaFoldDB" id="A0A2K1Q0Z4"/>
<dbReference type="InterPro" id="IPR020904">
    <property type="entry name" value="Sc_DH/Rdtase_CS"/>
</dbReference>
<evidence type="ECO:0000313" key="4">
    <source>
        <dbReference type="EMBL" id="PNS08715.1"/>
    </source>
</evidence>
<comment type="similarity">
    <text evidence="1">Belongs to the short-chain dehydrogenases/reductases (SDR) family.</text>
</comment>
<dbReference type="Proteomes" id="UP000236220">
    <property type="component" value="Unassembled WGS sequence"/>
</dbReference>
<dbReference type="InterPro" id="IPR002347">
    <property type="entry name" value="SDR_fam"/>
</dbReference>
<dbReference type="Pfam" id="PF13561">
    <property type="entry name" value="adh_short_C2"/>
    <property type="match status" value="1"/>
</dbReference>
<organism evidence="4 5">
    <name type="scientific">Solilutibacter silvestris</name>
    <dbReference type="NCBI Taxonomy" id="1645665"/>
    <lineage>
        <taxon>Bacteria</taxon>
        <taxon>Pseudomonadati</taxon>
        <taxon>Pseudomonadota</taxon>
        <taxon>Gammaproteobacteria</taxon>
        <taxon>Lysobacterales</taxon>
        <taxon>Lysobacteraceae</taxon>
        <taxon>Solilutibacter</taxon>
    </lineage>
</organism>
<accession>A0A2K1Q0Z4</accession>
<dbReference type="PROSITE" id="PS00061">
    <property type="entry name" value="ADH_SHORT"/>
    <property type="match status" value="1"/>
</dbReference>
<gene>
    <name evidence="4" type="ORF">Lysil_0344</name>
</gene>
<keyword evidence="3" id="KW-0520">NAD</keyword>
<comment type="caution">
    <text evidence="4">The sequence shown here is derived from an EMBL/GenBank/DDBJ whole genome shotgun (WGS) entry which is preliminary data.</text>
</comment>
<dbReference type="FunFam" id="3.40.50.720:FF:000084">
    <property type="entry name" value="Short-chain dehydrogenase reductase"/>
    <property type="match status" value="1"/>
</dbReference>
<evidence type="ECO:0000313" key="5">
    <source>
        <dbReference type="Proteomes" id="UP000236220"/>
    </source>
</evidence>